<gene>
    <name evidence="1" type="ORF">B9Z19DRAFT_1034869</name>
</gene>
<dbReference type="Proteomes" id="UP000244722">
    <property type="component" value="Unassembled WGS sequence"/>
</dbReference>
<evidence type="ECO:0008006" key="3">
    <source>
        <dbReference type="Google" id="ProtNLM"/>
    </source>
</evidence>
<dbReference type="AlphaFoldDB" id="A0A2T6ZD68"/>
<comment type="caution">
    <text evidence="1">The sequence shown here is derived from an EMBL/GenBank/DDBJ whole genome shotgun (WGS) entry which is preliminary data.</text>
</comment>
<dbReference type="EMBL" id="NESQ01000377">
    <property type="protein sequence ID" value="PUU73419.1"/>
    <property type="molecule type" value="Genomic_DNA"/>
</dbReference>
<keyword evidence="2" id="KW-1185">Reference proteome</keyword>
<feature type="non-terminal residue" evidence="1">
    <location>
        <position position="81"/>
    </location>
</feature>
<organism evidence="1 2">
    <name type="scientific">Tuber borchii</name>
    <name type="common">White truffle</name>
    <dbReference type="NCBI Taxonomy" id="42251"/>
    <lineage>
        <taxon>Eukaryota</taxon>
        <taxon>Fungi</taxon>
        <taxon>Dikarya</taxon>
        <taxon>Ascomycota</taxon>
        <taxon>Pezizomycotina</taxon>
        <taxon>Pezizomycetes</taxon>
        <taxon>Pezizales</taxon>
        <taxon>Tuberaceae</taxon>
        <taxon>Tuber</taxon>
    </lineage>
</organism>
<accession>A0A2T6ZD68</accession>
<proteinExistence type="predicted"/>
<evidence type="ECO:0000313" key="1">
    <source>
        <dbReference type="EMBL" id="PUU73419.1"/>
    </source>
</evidence>
<protein>
    <recommendedName>
        <fullName evidence="3">BTB domain-containing protein</fullName>
    </recommendedName>
</protein>
<reference evidence="1 2" key="1">
    <citation type="submission" date="2017-04" db="EMBL/GenBank/DDBJ databases">
        <title>Draft genome sequence of Tuber borchii Vittad., a whitish edible truffle.</title>
        <authorList>
            <consortium name="DOE Joint Genome Institute"/>
            <person name="Murat C."/>
            <person name="Kuo A."/>
            <person name="Barry K.W."/>
            <person name="Clum A."/>
            <person name="Dockter R.B."/>
            <person name="Fauchery L."/>
            <person name="Iotti M."/>
            <person name="Kohler A."/>
            <person name="Labutti K."/>
            <person name="Lindquist E.A."/>
            <person name="Lipzen A."/>
            <person name="Ohm R.A."/>
            <person name="Wang M."/>
            <person name="Grigoriev I.V."/>
            <person name="Zambonelli A."/>
            <person name="Martin F.M."/>
        </authorList>
    </citation>
    <scope>NUCLEOTIDE SEQUENCE [LARGE SCALE GENOMIC DNA]</scope>
    <source>
        <strain evidence="1 2">Tbo3840</strain>
    </source>
</reference>
<evidence type="ECO:0000313" key="2">
    <source>
        <dbReference type="Proteomes" id="UP000244722"/>
    </source>
</evidence>
<sequence>MERPNIPSALRTAMVALRASDSKKVYVHKALLNSKVMATGGCTWSCFPSTTVTSFIEYLYQGDYTSSAVITSSGASESACE</sequence>
<name>A0A2T6ZD68_TUBBO</name>